<feature type="domain" description="PPM-type phosphatase" evidence="3">
    <location>
        <begin position="314"/>
        <end position="532"/>
    </location>
</feature>
<accession>A0A935JXX6</accession>
<evidence type="ECO:0000313" key="5">
    <source>
        <dbReference type="EMBL" id="MBK7415717.1"/>
    </source>
</evidence>
<gene>
    <name evidence="5" type="ORF">IPJ38_11985</name>
</gene>
<dbReference type="PANTHER" id="PTHR43156:SF2">
    <property type="entry name" value="STAGE II SPORULATION PROTEIN E"/>
    <property type="match status" value="1"/>
</dbReference>
<dbReference type="AlphaFoldDB" id="A0A935JXX6"/>
<proteinExistence type="predicted"/>
<dbReference type="Proteomes" id="UP000739411">
    <property type="component" value="Unassembled WGS sequence"/>
</dbReference>
<dbReference type="InterPro" id="IPR001932">
    <property type="entry name" value="PPM-type_phosphatase-like_dom"/>
</dbReference>
<evidence type="ECO:0000256" key="2">
    <source>
        <dbReference type="SAM" id="Phobius"/>
    </source>
</evidence>
<evidence type="ECO:0000313" key="6">
    <source>
        <dbReference type="Proteomes" id="UP000739411"/>
    </source>
</evidence>
<dbReference type="SMART" id="SM01080">
    <property type="entry name" value="CHASE2"/>
    <property type="match status" value="1"/>
</dbReference>
<dbReference type="PANTHER" id="PTHR43156">
    <property type="entry name" value="STAGE II SPORULATION PROTEIN E-RELATED"/>
    <property type="match status" value="1"/>
</dbReference>
<evidence type="ECO:0000259" key="4">
    <source>
        <dbReference type="SMART" id="SM01080"/>
    </source>
</evidence>
<dbReference type="Pfam" id="PF07228">
    <property type="entry name" value="SpoIIE"/>
    <property type="match status" value="1"/>
</dbReference>
<feature type="transmembrane region" description="Helical" evidence="2">
    <location>
        <begin position="249"/>
        <end position="266"/>
    </location>
</feature>
<evidence type="ECO:0000256" key="1">
    <source>
        <dbReference type="ARBA" id="ARBA00022801"/>
    </source>
</evidence>
<dbReference type="SMART" id="SM00331">
    <property type="entry name" value="PP2C_SIG"/>
    <property type="match status" value="1"/>
</dbReference>
<dbReference type="InterPro" id="IPR007890">
    <property type="entry name" value="CHASE2"/>
</dbReference>
<dbReference type="SUPFAM" id="SSF81606">
    <property type="entry name" value="PP2C-like"/>
    <property type="match status" value="1"/>
</dbReference>
<keyword evidence="2" id="KW-0472">Membrane</keyword>
<keyword evidence="1" id="KW-0378">Hydrolase</keyword>
<dbReference type="GO" id="GO:0016791">
    <property type="term" value="F:phosphatase activity"/>
    <property type="evidence" value="ECO:0007669"/>
    <property type="project" value="TreeGrafter"/>
</dbReference>
<dbReference type="InterPro" id="IPR036457">
    <property type="entry name" value="PPM-type-like_dom_sf"/>
</dbReference>
<dbReference type="InterPro" id="IPR052016">
    <property type="entry name" value="Bact_Sigma-Reg"/>
</dbReference>
<organism evidence="5 6">
    <name type="scientific">Candidatus Dechloromonas phosphorivorans</name>
    <dbReference type="NCBI Taxonomy" id="2899244"/>
    <lineage>
        <taxon>Bacteria</taxon>
        <taxon>Pseudomonadati</taxon>
        <taxon>Pseudomonadota</taxon>
        <taxon>Betaproteobacteria</taxon>
        <taxon>Rhodocyclales</taxon>
        <taxon>Azonexaceae</taxon>
        <taxon>Dechloromonas</taxon>
    </lineage>
</organism>
<feature type="transmembrane region" description="Helical" evidence="2">
    <location>
        <begin position="217"/>
        <end position="237"/>
    </location>
</feature>
<dbReference type="EMBL" id="JADJMS010000024">
    <property type="protein sequence ID" value="MBK7415717.1"/>
    <property type="molecule type" value="Genomic_DNA"/>
</dbReference>
<feature type="domain" description="CHASE2" evidence="4">
    <location>
        <begin position="4"/>
        <end position="209"/>
    </location>
</feature>
<reference evidence="5 6" key="1">
    <citation type="submission" date="2020-10" db="EMBL/GenBank/DDBJ databases">
        <title>Connecting structure to function with the recovery of over 1000 high-quality activated sludge metagenome-assembled genomes encoding full-length rRNA genes using long-read sequencing.</title>
        <authorList>
            <person name="Singleton C.M."/>
            <person name="Petriglieri F."/>
            <person name="Kristensen J.M."/>
            <person name="Kirkegaard R.H."/>
            <person name="Michaelsen T.Y."/>
            <person name="Andersen M.H."/>
            <person name="Karst S.M."/>
            <person name="Dueholm M.S."/>
            <person name="Nielsen P.H."/>
            <person name="Albertsen M."/>
        </authorList>
    </citation>
    <scope>NUCLEOTIDE SEQUENCE [LARGE SCALE GENOMIC DNA]</scope>
    <source>
        <strain evidence="5">EsbW_18-Q3-R4-48_BATAC.463</strain>
    </source>
</reference>
<keyword evidence="2" id="KW-1133">Transmembrane helix</keyword>
<feature type="transmembrane region" description="Helical" evidence="2">
    <location>
        <begin position="194"/>
        <end position="211"/>
    </location>
</feature>
<comment type="caution">
    <text evidence="5">The sequence shown here is derived from an EMBL/GenBank/DDBJ whole genome shotgun (WGS) entry which is preliminary data.</text>
</comment>
<protein>
    <submittedName>
        <fullName evidence="5">SpoIIE family protein phosphatase</fullName>
    </submittedName>
</protein>
<dbReference type="Gene3D" id="3.60.40.10">
    <property type="entry name" value="PPM-type phosphatase domain"/>
    <property type="match status" value="1"/>
</dbReference>
<name>A0A935JXX6_9RHOO</name>
<keyword evidence="2" id="KW-0812">Transmembrane</keyword>
<sequence length="538" mass="58402">MPALAEANLAEQPILRFPAALASRPQLEAAAAGEGLINASPDKLSSSPNRGVLRHTPTIAFIDQQPFLSLPLEMVRIALGEEGRVIPEISRHGMERIRIGDYSLPTQANGELLIHFGQSSSHYHLSAADVIAGVHKPGVFQNRFVLIGFNTTGLQDRVITPLGDNLPGVDIHAQIIESLLAGAALQRPHWMPKLELGILLIAGLLMIAVMSKLRPSLAISGFMALVVMLVGAGYFVFRQGQWLFDGTSISILLLPIFMALLSNILIKADAQRRLAQKQLQESREAAARVAGELDAARRIQMGLLPDPARLFADENRFSVAALLEPARAVGGDYYDCFMLDQQHLCLAIGDVSGKGIPASLFMAISKTLTGTLARSHADLGLAMRAVELELDRNNSEYLFVTSFISVIDVDTGAMEFVCAGHDAPLLRRDGHTLRIDTAPTSGPPLCATGDYPFTTGHTQLQPGDLLCLFTDGVSEAYNGQDMYTGERLAEVFASTINEPTLQRQIEAIRDSVRQFEAGFPPADDLTLLLARWYGQPRI</sequence>
<evidence type="ECO:0000259" key="3">
    <source>
        <dbReference type="SMART" id="SM00331"/>
    </source>
</evidence>
<dbReference type="Pfam" id="PF05226">
    <property type="entry name" value="CHASE2"/>
    <property type="match status" value="1"/>
</dbReference>